<proteinExistence type="predicted"/>
<feature type="transmembrane region" description="Helical" evidence="1">
    <location>
        <begin position="208"/>
        <end position="226"/>
    </location>
</feature>
<dbReference type="PATRIC" id="fig|1204725.3.peg.273"/>
<dbReference type="RefSeq" id="WP_004029467.1">
    <property type="nucleotide sequence ID" value="NZ_AMPO01000001.1"/>
</dbReference>
<evidence type="ECO:0000313" key="2">
    <source>
        <dbReference type="EMBL" id="EKF86894.1"/>
    </source>
</evidence>
<dbReference type="OrthoDB" id="71233at2157"/>
<feature type="transmembrane region" description="Helical" evidence="1">
    <location>
        <begin position="43"/>
        <end position="64"/>
    </location>
</feature>
<gene>
    <name evidence="2" type="ORF">A994_01370</name>
</gene>
<name>K2REU1_METFP</name>
<reference evidence="2 3" key="1">
    <citation type="journal article" date="2012" name="J. Bacteriol.">
        <title>Draft genome sequence of Methanobacterium formicicum DSM 3637, an archaebacterium isolated from the methane producer amoeba Pelomyxa palustris.</title>
        <authorList>
            <person name="Gutierrez G."/>
        </authorList>
    </citation>
    <scope>NUCLEOTIDE SEQUENCE [LARGE SCALE GENOMIC DNA]</scope>
    <source>
        <strain evidence="3">DSM 3637 / PP1</strain>
    </source>
</reference>
<keyword evidence="1" id="KW-0472">Membrane</keyword>
<dbReference type="EMBL" id="AMPO01000001">
    <property type="protein sequence ID" value="EKF86894.1"/>
    <property type="molecule type" value="Genomic_DNA"/>
</dbReference>
<feature type="transmembrane region" description="Helical" evidence="1">
    <location>
        <begin position="127"/>
        <end position="152"/>
    </location>
</feature>
<dbReference type="Proteomes" id="UP000007360">
    <property type="component" value="Unassembled WGS sequence"/>
</dbReference>
<dbReference type="Pfam" id="PF11139">
    <property type="entry name" value="SfLAP"/>
    <property type="match status" value="1"/>
</dbReference>
<evidence type="ECO:0000256" key="1">
    <source>
        <dbReference type="SAM" id="Phobius"/>
    </source>
</evidence>
<feature type="transmembrane region" description="Helical" evidence="1">
    <location>
        <begin position="6"/>
        <end position="31"/>
    </location>
</feature>
<evidence type="ECO:0000313" key="3">
    <source>
        <dbReference type="Proteomes" id="UP000007360"/>
    </source>
</evidence>
<dbReference type="TCDB" id="2.A.116.1.6">
    <property type="family name" value="the peptidoglycolipid addressing protein (gap) family"/>
</dbReference>
<comment type="caution">
    <text evidence="2">The sequence shown here is derived from an EMBL/GenBank/DDBJ whole genome shotgun (WGS) entry which is preliminary data.</text>
</comment>
<organism evidence="2 3">
    <name type="scientific">Methanobacterium formicicum (strain DSM 3637 / PP1)</name>
    <dbReference type="NCBI Taxonomy" id="1204725"/>
    <lineage>
        <taxon>Archaea</taxon>
        <taxon>Methanobacteriati</taxon>
        <taxon>Methanobacteriota</taxon>
        <taxon>Methanomada group</taxon>
        <taxon>Methanobacteria</taxon>
        <taxon>Methanobacteriales</taxon>
        <taxon>Methanobacteriaceae</taxon>
        <taxon>Methanobacterium</taxon>
    </lineage>
</organism>
<accession>K2REU1</accession>
<dbReference type="AlphaFoldDB" id="K2REU1"/>
<feature type="transmembrane region" description="Helical" evidence="1">
    <location>
        <begin position="76"/>
        <end position="98"/>
    </location>
</feature>
<keyword evidence="1" id="KW-0812">Transmembrane</keyword>
<dbReference type="InterPro" id="IPR021315">
    <property type="entry name" value="Gap/Sap"/>
</dbReference>
<keyword evidence="3" id="KW-1185">Reference proteome</keyword>
<protein>
    <recommendedName>
        <fullName evidence="4">GAP family protein</fullName>
    </recommendedName>
</protein>
<evidence type="ECO:0008006" key="4">
    <source>
        <dbReference type="Google" id="ProtNLM"/>
    </source>
</evidence>
<keyword evidence="1" id="KW-1133">Transmembrane helix</keyword>
<feature type="transmembrane region" description="Helical" evidence="1">
    <location>
        <begin position="164"/>
        <end position="187"/>
    </location>
</feature>
<sequence>MSDLASLLAITIPLSWAAAVSPVTLSIFLVIMSMTKKPRLAGLSFYMGAIVVLLVTVVIGIFLGQKLSVSGHADPTTMAAIDIFLGAVLFLLGFRNIVSKDQGKNKNILNRLQVDPKTGVLRQFTKYFSIGIIAFLMNFSTAIFVLAAGRAIGVANAGLTNDTTSVLILILITLVIIEIPLLFFILLPDKAHKILSPVNDWISNHGNLVTGIFCIAIGFFVVYSGLGKLGIA</sequence>